<evidence type="ECO:0000313" key="10">
    <source>
        <dbReference type="Proteomes" id="UP001290462"/>
    </source>
</evidence>
<dbReference type="SUPFAM" id="SSF53613">
    <property type="entry name" value="Ribokinase-like"/>
    <property type="match status" value="1"/>
</dbReference>
<keyword evidence="4 7" id="KW-0547">Nucleotide-binding</keyword>
<dbReference type="GO" id="GO:0008443">
    <property type="term" value="F:phosphofructokinase activity"/>
    <property type="evidence" value="ECO:0007669"/>
    <property type="project" value="TreeGrafter"/>
</dbReference>
<gene>
    <name evidence="9" type="ORF">RAK27_07790</name>
</gene>
<evidence type="ECO:0000256" key="6">
    <source>
        <dbReference type="ARBA" id="ARBA00022840"/>
    </source>
</evidence>
<dbReference type="EMBL" id="JAVBVO010000003">
    <property type="protein sequence ID" value="MDZ5758566.1"/>
    <property type="molecule type" value="Genomic_DNA"/>
</dbReference>
<dbReference type="NCBIfam" id="TIGR03168">
    <property type="entry name" value="1-PFK"/>
    <property type="match status" value="1"/>
</dbReference>
<dbReference type="GO" id="GO:0016052">
    <property type="term" value="P:carbohydrate catabolic process"/>
    <property type="evidence" value="ECO:0007669"/>
    <property type="project" value="UniProtKB-ARBA"/>
</dbReference>
<reference evidence="9" key="1">
    <citation type="submission" date="2023-08" db="EMBL/GenBank/DDBJ databases">
        <title>Genomic characterization of piscicolin 126 produced by Carnobacterium maltaromaticum CM22 strain isolated from salmon (Salmo salar).</title>
        <authorList>
            <person name="Gonzalez-Gragera E."/>
            <person name="Garcia-Lopez J.D."/>
            <person name="Teso-Perez C."/>
            <person name="Gimenez-Hernandez I."/>
            <person name="Peralta-Sanchez J.M."/>
            <person name="Valdivia E."/>
            <person name="Montalban-Lopez M."/>
            <person name="Martin-Platero A.M."/>
            <person name="Banos A."/>
            <person name="Martinez-Bueno M."/>
        </authorList>
    </citation>
    <scope>NUCLEOTIDE SEQUENCE</scope>
    <source>
        <strain evidence="9">CM22</strain>
    </source>
</reference>
<dbReference type="InterPro" id="IPR029056">
    <property type="entry name" value="Ribokinase-like"/>
</dbReference>
<dbReference type="InterPro" id="IPR002173">
    <property type="entry name" value="Carboh/pur_kinase_PfkB_CS"/>
</dbReference>
<evidence type="ECO:0000256" key="2">
    <source>
        <dbReference type="ARBA" id="ARBA00022679"/>
    </source>
</evidence>
<dbReference type="GO" id="GO:0005988">
    <property type="term" value="P:lactose metabolic process"/>
    <property type="evidence" value="ECO:0007669"/>
    <property type="project" value="UniProtKB-KW"/>
</dbReference>
<dbReference type="PROSITE" id="PS00584">
    <property type="entry name" value="PFKB_KINASES_2"/>
    <property type="match status" value="1"/>
</dbReference>
<keyword evidence="3 7" id="KW-0423">Lactose metabolism</keyword>
<dbReference type="GO" id="GO:0009024">
    <property type="term" value="F:tagatose-6-phosphate kinase activity"/>
    <property type="evidence" value="ECO:0007669"/>
    <property type="project" value="UniProtKB-EC"/>
</dbReference>
<dbReference type="GO" id="GO:0005524">
    <property type="term" value="F:ATP binding"/>
    <property type="evidence" value="ECO:0007669"/>
    <property type="project" value="UniProtKB-KW"/>
</dbReference>
<evidence type="ECO:0000256" key="4">
    <source>
        <dbReference type="ARBA" id="ARBA00022741"/>
    </source>
</evidence>
<dbReference type="EC" id="2.7.1.144" evidence="7"/>
<keyword evidence="2 7" id="KW-0808">Transferase</keyword>
<keyword evidence="5 9" id="KW-0418">Kinase</keyword>
<dbReference type="RefSeq" id="WP_322808814.1">
    <property type="nucleotide sequence ID" value="NZ_JAVBVO010000003.1"/>
</dbReference>
<keyword evidence="6 7" id="KW-0067">ATP-binding</keyword>
<evidence type="ECO:0000256" key="7">
    <source>
        <dbReference type="PIRNR" id="PIRNR000535"/>
    </source>
</evidence>
<comment type="pathway">
    <text evidence="7">Carbohydrate metabolism; D-tagatose 6-phosphate degradation; D-glyceraldehyde 3-phosphate and glycerone phosphate from D-tagatose 6-phosphate: step 1/2.</text>
</comment>
<dbReference type="GO" id="GO:0005829">
    <property type="term" value="C:cytosol"/>
    <property type="evidence" value="ECO:0007669"/>
    <property type="project" value="TreeGrafter"/>
</dbReference>
<dbReference type="GO" id="GO:0044281">
    <property type="term" value="P:small molecule metabolic process"/>
    <property type="evidence" value="ECO:0007669"/>
    <property type="project" value="UniProtKB-ARBA"/>
</dbReference>
<evidence type="ECO:0000313" key="9">
    <source>
        <dbReference type="EMBL" id="MDZ5758566.1"/>
    </source>
</evidence>
<dbReference type="PANTHER" id="PTHR46566:SF5">
    <property type="entry name" value="1-PHOSPHOFRUCTOKINASE"/>
    <property type="match status" value="1"/>
</dbReference>
<dbReference type="Pfam" id="PF00294">
    <property type="entry name" value="PfkB"/>
    <property type="match status" value="1"/>
</dbReference>
<accession>A0AAW9K118</accession>
<dbReference type="PANTHER" id="PTHR46566">
    <property type="entry name" value="1-PHOSPHOFRUCTOKINASE-RELATED"/>
    <property type="match status" value="1"/>
</dbReference>
<organism evidence="9 10">
    <name type="scientific">Carnobacterium maltaromaticum</name>
    <name type="common">Carnobacterium piscicola</name>
    <dbReference type="NCBI Taxonomy" id="2751"/>
    <lineage>
        <taxon>Bacteria</taxon>
        <taxon>Bacillati</taxon>
        <taxon>Bacillota</taxon>
        <taxon>Bacilli</taxon>
        <taxon>Lactobacillales</taxon>
        <taxon>Carnobacteriaceae</taxon>
        <taxon>Carnobacterium</taxon>
    </lineage>
</organism>
<dbReference type="CDD" id="cd01164">
    <property type="entry name" value="FruK_PfkB_like"/>
    <property type="match status" value="1"/>
</dbReference>
<comment type="similarity">
    <text evidence="7">Belongs to the carbohydrate kinase PfkB family. LacC subfamily.</text>
</comment>
<dbReference type="Gene3D" id="3.40.1190.20">
    <property type="match status" value="1"/>
</dbReference>
<dbReference type="FunFam" id="3.40.1190.20:FF:000001">
    <property type="entry name" value="Phosphofructokinase"/>
    <property type="match status" value="1"/>
</dbReference>
<dbReference type="AlphaFoldDB" id="A0AAW9K118"/>
<evidence type="ECO:0000259" key="8">
    <source>
        <dbReference type="Pfam" id="PF00294"/>
    </source>
</evidence>
<evidence type="ECO:0000256" key="5">
    <source>
        <dbReference type="ARBA" id="ARBA00022777"/>
    </source>
</evidence>
<comment type="caution">
    <text evidence="9">The sequence shown here is derived from an EMBL/GenBank/DDBJ whole genome shotgun (WGS) entry which is preliminary data.</text>
</comment>
<evidence type="ECO:0000256" key="3">
    <source>
        <dbReference type="ARBA" id="ARBA00022736"/>
    </source>
</evidence>
<feature type="domain" description="Carbohydrate kinase PfkB" evidence="8">
    <location>
        <begin position="6"/>
        <end position="288"/>
    </location>
</feature>
<proteinExistence type="inferred from homology"/>
<sequence length="311" mass="34143">MILAVTMNPSVDISYQLSDFQLNDVNRCDEISKTAGGKGLNVARVIKLLQGNVLATGIIGGNLGTFITQELTKSKIPHDFSKTEKESRNCIALLHAGQQTEILEAGPTLTEAEGEVFLNKFTELLEKVKLVTISGSLPKGLSASFYQLMLDIANKKGVPIVMDCSGSTLEKVLQNQSKPLLIKPNLTEVNQLEGQIFSEKDYTQLKTILQQERYQGIDWIVVSLGKDGAFVKYKEQFYQVKIPKIDVVNPVGSGDATVAGLAVALAENKSVEDTLKTAMTAGILNTLENKTGWIDLAYFDAYYKKIKVENY</sequence>
<protein>
    <recommendedName>
        <fullName evidence="7">Tagatose-6-phosphate kinase</fullName>
        <ecNumber evidence="7">2.7.1.144</ecNumber>
    </recommendedName>
</protein>
<dbReference type="PIRSF" id="PIRSF000535">
    <property type="entry name" value="1PFK/6PFK/LacC"/>
    <property type="match status" value="1"/>
</dbReference>
<name>A0AAW9K118_CARML</name>
<comment type="similarity">
    <text evidence="1">Belongs to the carbohydrate kinase pfkB family.</text>
</comment>
<dbReference type="InterPro" id="IPR017583">
    <property type="entry name" value="Tagatose/fructose_Pkinase"/>
</dbReference>
<dbReference type="Proteomes" id="UP001290462">
    <property type="component" value="Unassembled WGS sequence"/>
</dbReference>
<dbReference type="InterPro" id="IPR011611">
    <property type="entry name" value="PfkB_dom"/>
</dbReference>
<evidence type="ECO:0000256" key="1">
    <source>
        <dbReference type="ARBA" id="ARBA00005380"/>
    </source>
</evidence>
<comment type="catalytic activity">
    <reaction evidence="7">
        <text>D-tagatofuranose 6-phosphate + ATP = D-tagatofuranose 1,6-bisphosphate + ADP + H(+)</text>
        <dbReference type="Rhea" id="RHEA:12420"/>
        <dbReference type="ChEBI" id="CHEBI:15378"/>
        <dbReference type="ChEBI" id="CHEBI:30616"/>
        <dbReference type="ChEBI" id="CHEBI:58694"/>
        <dbReference type="ChEBI" id="CHEBI:58695"/>
        <dbReference type="ChEBI" id="CHEBI:456216"/>
        <dbReference type="EC" id="2.7.1.144"/>
    </reaction>
</comment>